<dbReference type="Proteomes" id="UP000436088">
    <property type="component" value="Unassembled WGS sequence"/>
</dbReference>
<evidence type="ECO:0000256" key="6">
    <source>
        <dbReference type="RuleBase" id="RU003785"/>
    </source>
</evidence>
<dbReference type="GO" id="GO:0052381">
    <property type="term" value="F:tRNA dimethylallyltransferase activity"/>
    <property type="evidence" value="ECO:0007669"/>
    <property type="project" value="InterPro"/>
</dbReference>
<comment type="similarity">
    <text evidence="1 6">Belongs to the IPP transferase family.</text>
</comment>
<name>A0A6A3AMH9_HIBSY</name>
<evidence type="ECO:0000256" key="7">
    <source>
        <dbReference type="SAM" id="MobiDB-lite"/>
    </source>
</evidence>
<dbReference type="EMBL" id="VEPZ02000979">
    <property type="protein sequence ID" value="KAE8705810.1"/>
    <property type="molecule type" value="Genomic_DNA"/>
</dbReference>
<dbReference type="FunFam" id="3.30.160.60:FF:002405">
    <property type="entry name" value="tRNA dimethylallyltransferase"/>
    <property type="match status" value="1"/>
</dbReference>
<dbReference type="Gene3D" id="1.10.20.140">
    <property type="match status" value="1"/>
</dbReference>
<feature type="compositionally biased region" description="Basic residues" evidence="7">
    <location>
        <begin position="458"/>
        <end position="468"/>
    </location>
</feature>
<evidence type="ECO:0000313" key="10">
    <source>
        <dbReference type="Proteomes" id="UP000436088"/>
    </source>
</evidence>
<dbReference type="GO" id="GO:0005739">
    <property type="term" value="C:mitochondrion"/>
    <property type="evidence" value="ECO:0007669"/>
    <property type="project" value="TreeGrafter"/>
</dbReference>
<protein>
    <submittedName>
        <fullName evidence="9">tRNA dimethylallyltransferase 2</fullName>
    </submittedName>
</protein>
<evidence type="ECO:0000313" key="9">
    <source>
        <dbReference type="EMBL" id="KAE8705810.1"/>
    </source>
</evidence>
<dbReference type="NCBIfam" id="TIGR00174">
    <property type="entry name" value="miaA"/>
    <property type="match status" value="1"/>
</dbReference>
<dbReference type="AlphaFoldDB" id="A0A6A3AMH9"/>
<dbReference type="InterPro" id="IPR018022">
    <property type="entry name" value="IPT"/>
</dbReference>
<evidence type="ECO:0000256" key="5">
    <source>
        <dbReference type="ARBA" id="ARBA00022840"/>
    </source>
</evidence>
<feature type="domain" description="Retrotransposon gag" evidence="8">
    <location>
        <begin position="609"/>
        <end position="680"/>
    </location>
</feature>
<comment type="caution">
    <text evidence="9">The sequence shown here is derived from an EMBL/GenBank/DDBJ whole genome shotgun (WGS) entry which is preliminary data.</text>
</comment>
<gene>
    <name evidence="9" type="ORF">F3Y22_tig00110418pilonHSYRG00352</name>
</gene>
<feature type="region of interest" description="Disordered" evidence="7">
    <location>
        <begin position="454"/>
        <end position="517"/>
    </location>
</feature>
<dbReference type="InterPro" id="IPR039657">
    <property type="entry name" value="Dimethylallyltransferase"/>
</dbReference>
<dbReference type="Gene3D" id="3.30.160.60">
    <property type="entry name" value="Classic Zinc Finger"/>
    <property type="match status" value="1"/>
</dbReference>
<evidence type="ECO:0000256" key="2">
    <source>
        <dbReference type="ARBA" id="ARBA00022679"/>
    </source>
</evidence>
<sequence>MEKSNEPPARTLNPINGGEEGDKSKVVVVMGPTGSVKSRLAIDLAAHFPIEIINADSMQVYQGLDVLTNKVPLHDQKGVPHHLLGTVSSDVEFTAKKFRDSAIPIINDILSRNHLPVIVGGTNYYIQALVSSFLLDESAEDMSEIYSSDHPGNEQTDHMLDVLGDSCNYSYDLLKELDPVAANRIHPNNHRKINQYLSLYARSGVLPSKLFQGKAAEICIVGQNWGRFDNSRYSCCFMCVDAALPALDQYVEHRVDCMLDAGLLDEVYEIYNANANYTLGLRQAIGVREFENFLRAYFSGNMGDEMGDSSDGTPLKLSTRMDDKLCKENIRGILNSTSDNPQKILLEEAIGKVKVNTQRLVRRQVSQSCHIILDIGYVDATESISKNSNECWAGQVVGPAVEIIRSFLNEDYSTGRASDEGSKTVTDIVQRDLWTQYVCKACGDRILRGAHEWEQHKQGRGHRKRMSSLRKSQSFTQEKHPSELQYDPEIEKTTRRLRKETNLRNKQASYSSSPESESAVNLVDSSSDFEIEGTMANEERTLRELAAPNVNQQPLCINYPTLEVAFELKYGLIHLLPTFHGLENEDPHKHLKEFHVLKSGSSILPPIFVTTWAEMVRMFLDKFFPSSRAAGIRREICGIKQKDIETLHEYWERFKRLCASCPQHGISEQLLIQYFYEGLLPMERKMMDAASGGAIVNKTPHDARELISIMAVNSQQFGFRQDTSSRRVNEVGSSSIEHQLSHLTSLVQQLVVEKMQQVKACGICAAIGYPTDMCPTLQDDSHEYTNAVGRFPDPPQMKYDPYSNIYNPGWRDHPNLNYGPRSSQFQRFPPEQSSSKPGMSLEEIVKSLPTNTQQFQQETRTSMQNLENQNESIGILRESVRIPRFAKSKKEAEDKEIIETFRKIEVNIPLLDAIKQVPRYAKVLKELCTNKRKLKGNEKVSMGESVSAVLQKKLPPKCKDPGMFTIPCKLGNVRIERAMLDLGASINIMPLSIYSSLNVGPLKET</sequence>
<evidence type="ECO:0000256" key="1">
    <source>
        <dbReference type="ARBA" id="ARBA00005842"/>
    </source>
</evidence>
<dbReference type="Gene3D" id="3.40.50.300">
    <property type="entry name" value="P-loop containing nucleotide triphosphate hydrolases"/>
    <property type="match status" value="1"/>
</dbReference>
<evidence type="ECO:0000259" key="8">
    <source>
        <dbReference type="Pfam" id="PF03732"/>
    </source>
</evidence>
<accession>A0A6A3AMH9</accession>
<dbReference type="GO" id="GO:0005524">
    <property type="term" value="F:ATP binding"/>
    <property type="evidence" value="ECO:0007669"/>
    <property type="project" value="UniProtKB-KW"/>
</dbReference>
<feature type="compositionally biased region" description="Basic and acidic residues" evidence="7">
    <location>
        <begin position="489"/>
        <end position="503"/>
    </location>
</feature>
<keyword evidence="2 6" id="KW-0808">Transferase</keyword>
<keyword evidence="4 6" id="KW-0547">Nucleotide-binding</keyword>
<dbReference type="InterPro" id="IPR005162">
    <property type="entry name" value="Retrotrans_gag_dom"/>
</dbReference>
<dbReference type="PANTHER" id="PTHR11088:SF82">
    <property type="entry name" value="TRNA DIMETHYLALLYLTRANSFERASE 2"/>
    <property type="match status" value="1"/>
</dbReference>
<keyword evidence="10" id="KW-1185">Reference proteome</keyword>
<reference evidence="9" key="1">
    <citation type="submission" date="2019-09" db="EMBL/GenBank/DDBJ databases">
        <title>Draft genome information of white flower Hibiscus syriacus.</title>
        <authorList>
            <person name="Kim Y.-M."/>
        </authorList>
    </citation>
    <scope>NUCLEOTIDE SEQUENCE [LARGE SCALE GENOMIC DNA]</scope>
    <source>
        <strain evidence="9">YM2019G1</strain>
    </source>
</reference>
<proteinExistence type="inferred from homology"/>
<organism evidence="9 10">
    <name type="scientific">Hibiscus syriacus</name>
    <name type="common">Rose of Sharon</name>
    <dbReference type="NCBI Taxonomy" id="106335"/>
    <lineage>
        <taxon>Eukaryota</taxon>
        <taxon>Viridiplantae</taxon>
        <taxon>Streptophyta</taxon>
        <taxon>Embryophyta</taxon>
        <taxon>Tracheophyta</taxon>
        <taxon>Spermatophyta</taxon>
        <taxon>Magnoliopsida</taxon>
        <taxon>eudicotyledons</taxon>
        <taxon>Gunneridae</taxon>
        <taxon>Pentapetalae</taxon>
        <taxon>rosids</taxon>
        <taxon>malvids</taxon>
        <taxon>Malvales</taxon>
        <taxon>Malvaceae</taxon>
        <taxon>Malvoideae</taxon>
        <taxon>Hibiscus</taxon>
    </lineage>
</organism>
<dbReference type="GO" id="GO:0006400">
    <property type="term" value="P:tRNA modification"/>
    <property type="evidence" value="ECO:0007669"/>
    <property type="project" value="TreeGrafter"/>
</dbReference>
<evidence type="ECO:0000256" key="3">
    <source>
        <dbReference type="ARBA" id="ARBA00022712"/>
    </source>
</evidence>
<dbReference type="SUPFAM" id="SSF52540">
    <property type="entry name" value="P-loop containing nucleoside triphosphate hydrolases"/>
    <property type="match status" value="1"/>
</dbReference>
<dbReference type="Pfam" id="PF01715">
    <property type="entry name" value="IPPT"/>
    <property type="match status" value="1"/>
</dbReference>
<dbReference type="Gene3D" id="2.40.70.10">
    <property type="entry name" value="Acid Proteases"/>
    <property type="match status" value="1"/>
</dbReference>
<dbReference type="InterPro" id="IPR021109">
    <property type="entry name" value="Peptidase_aspartic_dom_sf"/>
</dbReference>
<dbReference type="GO" id="GO:0009691">
    <property type="term" value="P:cytokinin biosynthetic process"/>
    <property type="evidence" value="ECO:0007669"/>
    <property type="project" value="UniProtKB-KW"/>
</dbReference>
<keyword evidence="5 6" id="KW-0067">ATP-binding</keyword>
<dbReference type="Pfam" id="PF03732">
    <property type="entry name" value="Retrotrans_gag"/>
    <property type="match status" value="1"/>
</dbReference>
<dbReference type="HAMAP" id="MF_00185">
    <property type="entry name" value="IPP_trans"/>
    <property type="match status" value="1"/>
</dbReference>
<keyword evidence="3" id="KW-0203">Cytokinin biosynthesis</keyword>
<evidence type="ECO:0000256" key="4">
    <source>
        <dbReference type="ARBA" id="ARBA00022741"/>
    </source>
</evidence>
<dbReference type="InterPro" id="IPR027417">
    <property type="entry name" value="P-loop_NTPase"/>
</dbReference>
<dbReference type="PANTHER" id="PTHR11088">
    <property type="entry name" value="TRNA DIMETHYLALLYLTRANSFERASE"/>
    <property type="match status" value="1"/>
</dbReference>